<accession>A0ABP8FJL3</accession>
<dbReference type="InterPro" id="IPR011762">
    <property type="entry name" value="COA_CT_N"/>
</dbReference>
<gene>
    <name evidence="3" type="ORF">GCM10023183_18810</name>
</gene>
<dbReference type="EMBL" id="BAABGX010000002">
    <property type="protein sequence ID" value="GAA4305018.1"/>
    <property type="molecule type" value="Genomic_DNA"/>
</dbReference>
<dbReference type="PROSITE" id="PS50980">
    <property type="entry name" value="COA_CT_NTER"/>
    <property type="match status" value="1"/>
</dbReference>
<proteinExistence type="predicted"/>
<feature type="domain" description="CoA carboxyltransferase N-terminal" evidence="1">
    <location>
        <begin position="12"/>
        <end position="270"/>
    </location>
</feature>
<dbReference type="InterPro" id="IPR011763">
    <property type="entry name" value="COA_CT_C"/>
</dbReference>
<dbReference type="GO" id="GO:0016740">
    <property type="term" value="F:transferase activity"/>
    <property type="evidence" value="ECO:0007669"/>
    <property type="project" value="UniProtKB-KW"/>
</dbReference>
<evidence type="ECO:0000259" key="1">
    <source>
        <dbReference type="PROSITE" id="PS50980"/>
    </source>
</evidence>
<keyword evidence="3" id="KW-0808">Transferase</keyword>
<dbReference type="InterPro" id="IPR034733">
    <property type="entry name" value="AcCoA_carboxyl_beta"/>
</dbReference>
<dbReference type="InterPro" id="IPR029045">
    <property type="entry name" value="ClpP/crotonase-like_dom_sf"/>
</dbReference>
<sequence>MDLEFNKNEDALKQLCFQLKSKHQKVSLGGGEKAIAKQHEKGKLTARERIQYLIDDDSDFLEIAAFAGEGMYQEYGGCPGGGVVAGIGYVKGRQCMIVANDATVKAGAWFPITAKKNLRAQEIAMENRLPVIYLVDSAGVFLPMQDEIFPDKEHFGRMFRNNAIMSSEGIVQISAIMGSCVAGGAYLPIMSDEAMIVEGTGSIFLAGSYLVKAAIGETIDNETLGGASTHSEISGVTDYKFETDQECLDHIRNIFDKMGDNPKAGFSRVEPATPKLDPQEIYGILPLDRVKPYDMMDIILRMVDNSEFEPYKDLYGQSLICGLARIDGWAVGIVANQRKIVKSKKGEMQMGGVIYSDSADKAARFIMNCNQKKIPLVFLQDVSGFMVGSKAEHGGIIKDGAKLVNAMSNSVVPKFTILIGNSYGAGNYAMCGKAYDPRLIYAWPTAQLAVMSGASAAKTLLQIQVASLKAKGEVITPEAEKELLDKITARYNEQLSPYYAASRLWVDGIIDPLETRKVISMGIEAANNAPITKPFNVGVIQT</sequence>
<reference evidence="4" key="1">
    <citation type="journal article" date="2019" name="Int. J. Syst. Evol. Microbiol.">
        <title>The Global Catalogue of Microorganisms (GCM) 10K type strain sequencing project: providing services to taxonomists for standard genome sequencing and annotation.</title>
        <authorList>
            <consortium name="The Broad Institute Genomics Platform"/>
            <consortium name="The Broad Institute Genome Sequencing Center for Infectious Disease"/>
            <person name="Wu L."/>
            <person name="Ma J."/>
        </authorList>
    </citation>
    <scope>NUCLEOTIDE SEQUENCE [LARGE SCALE GENOMIC DNA]</scope>
    <source>
        <strain evidence="4">JCM 17917</strain>
    </source>
</reference>
<evidence type="ECO:0000313" key="4">
    <source>
        <dbReference type="Proteomes" id="UP001501844"/>
    </source>
</evidence>
<dbReference type="SUPFAM" id="SSF52096">
    <property type="entry name" value="ClpP/crotonase"/>
    <property type="match status" value="2"/>
</dbReference>
<keyword evidence="4" id="KW-1185">Reference proteome</keyword>
<organism evidence="3 4">
    <name type="scientific">Nibribacter koreensis</name>
    <dbReference type="NCBI Taxonomy" id="1084519"/>
    <lineage>
        <taxon>Bacteria</taxon>
        <taxon>Pseudomonadati</taxon>
        <taxon>Bacteroidota</taxon>
        <taxon>Cytophagia</taxon>
        <taxon>Cytophagales</taxon>
        <taxon>Hymenobacteraceae</taxon>
        <taxon>Nibribacter</taxon>
    </lineage>
</organism>
<feature type="domain" description="CoA carboxyltransferase C-terminal" evidence="2">
    <location>
        <begin position="270"/>
        <end position="533"/>
    </location>
</feature>
<dbReference type="Proteomes" id="UP001501844">
    <property type="component" value="Unassembled WGS sequence"/>
</dbReference>
<dbReference type="PANTHER" id="PTHR22855">
    <property type="entry name" value="ACETYL, PROPIONYL, PYRUVATE, AND GLUTACONYL CARBOXYLASE-RELATED"/>
    <property type="match status" value="1"/>
</dbReference>
<protein>
    <submittedName>
        <fullName evidence="3">Carboxyl transferase domain-containing protein</fullName>
    </submittedName>
</protein>
<comment type="caution">
    <text evidence="3">The sequence shown here is derived from an EMBL/GenBank/DDBJ whole genome shotgun (WGS) entry which is preliminary data.</text>
</comment>
<dbReference type="Gene3D" id="3.90.226.10">
    <property type="entry name" value="2-enoyl-CoA Hydratase, Chain A, domain 1"/>
    <property type="match status" value="2"/>
</dbReference>
<evidence type="ECO:0000313" key="3">
    <source>
        <dbReference type="EMBL" id="GAA4305018.1"/>
    </source>
</evidence>
<name>A0ABP8FJL3_9BACT</name>
<dbReference type="PANTHER" id="PTHR22855:SF13">
    <property type="entry name" value="METHYLCROTONOYL-COA CARBOXYLASE BETA CHAIN, MITOCHONDRIAL"/>
    <property type="match status" value="1"/>
</dbReference>
<dbReference type="RefSeq" id="WP_345165028.1">
    <property type="nucleotide sequence ID" value="NZ_BAABGX010000002.1"/>
</dbReference>
<dbReference type="PROSITE" id="PS50989">
    <property type="entry name" value="COA_CT_CTER"/>
    <property type="match status" value="1"/>
</dbReference>
<dbReference type="Pfam" id="PF01039">
    <property type="entry name" value="Carboxyl_trans"/>
    <property type="match status" value="1"/>
</dbReference>
<evidence type="ECO:0000259" key="2">
    <source>
        <dbReference type="PROSITE" id="PS50989"/>
    </source>
</evidence>
<dbReference type="InterPro" id="IPR045190">
    <property type="entry name" value="MCCB/AccD1-like"/>
</dbReference>